<protein>
    <recommendedName>
        <fullName evidence="4">DUF4939 domain-containing protein</fullName>
    </recommendedName>
</protein>
<feature type="transmembrane region" description="Helical" evidence="1">
    <location>
        <begin position="14"/>
        <end position="33"/>
    </location>
</feature>
<name>A0A3Q4AKT3_MOLML</name>
<proteinExistence type="predicted"/>
<keyword evidence="1" id="KW-0812">Transmembrane</keyword>
<reference evidence="2" key="1">
    <citation type="submission" date="2025-08" db="UniProtKB">
        <authorList>
            <consortium name="Ensembl"/>
        </authorList>
    </citation>
    <scope>IDENTIFICATION</scope>
</reference>
<dbReference type="Ensembl" id="ENSMMOT00000004912.1">
    <property type="protein sequence ID" value="ENSMMOP00000004825.1"/>
    <property type="gene ID" value="ENSMMOG00000003855.1"/>
</dbReference>
<accession>A0A3Q4AKT3</accession>
<keyword evidence="1" id="KW-0472">Membrane</keyword>
<evidence type="ECO:0000313" key="3">
    <source>
        <dbReference type="Proteomes" id="UP000261620"/>
    </source>
</evidence>
<keyword evidence="1" id="KW-1133">Transmembrane helix</keyword>
<keyword evidence="3" id="KW-1185">Reference proteome</keyword>
<evidence type="ECO:0000256" key="1">
    <source>
        <dbReference type="SAM" id="Phobius"/>
    </source>
</evidence>
<evidence type="ECO:0008006" key="4">
    <source>
        <dbReference type="Google" id="ProtNLM"/>
    </source>
</evidence>
<evidence type="ECO:0000313" key="2">
    <source>
        <dbReference type="Ensembl" id="ENSMMOP00000004825.1"/>
    </source>
</evidence>
<dbReference type="AlphaFoldDB" id="A0A3Q4AKT3"/>
<organism evidence="2 3">
    <name type="scientific">Mola mola</name>
    <name type="common">Ocean sunfish</name>
    <name type="synonym">Tetraodon mola</name>
    <dbReference type="NCBI Taxonomy" id="94237"/>
    <lineage>
        <taxon>Eukaryota</taxon>
        <taxon>Metazoa</taxon>
        <taxon>Chordata</taxon>
        <taxon>Craniata</taxon>
        <taxon>Vertebrata</taxon>
        <taxon>Euteleostomi</taxon>
        <taxon>Actinopterygii</taxon>
        <taxon>Neopterygii</taxon>
        <taxon>Teleostei</taxon>
        <taxon>Neoteleostei</taxon>
        <taxon>Acanthomorphata</taxon>
        <taxon>Eupercaria</taxon>
        <taxon>Tetraodontiformes</taxon>
        <taxon>Molidae</taxon>
        <taxon>Mola</taxon>
    </lineage>
</organism>
<dbReference type="Proteomes" id="UP000261620">
    <property type="component" value="Unplaced"/>
</dbReference>
<reference evidence="2" key="2">
    <citation type="submission" date="2025-09" db="UniProtKB">
        <authorList>
            <consortium name="Ensembl"/>
        </authorList>
    </citation>
    <scope>IDENTIFICATION</scope>
</reference>
<sequence length="98" mass="11368">MNGSMQFITSLKQAFIQVKYVILTKILLVYLLVGLQIRRNFQGQICLLFFKQLPSTYFTDRLRVTFILGLLTSKAAQWASAIWQNSYPLLAAEMKKKF</sequence>